<keyword evidence="2" id="KW-0285">Flavoprotein</keyword>
<evidence type="ECO:0000256" key="4">
    <source>
        <dbReference type="ARBA" id="ARBA00023002"/>
    </source>
</evidence>
<sequence length="435" mass="47316">MATSVASGGGQLHFIDTGFKGRGCRQAYGLHNISVPKCSQKDISWSPGVFKSLRINKNNYLLHQSKENNNLKQIRASCLRDGYSKYFDFAVIGSGVAGLCYALEVAKYGTVAVITKAEPHENKLIALPPFMRRTFGVLIDPDGFICIYYGMRIIGDCARGEIQRLWSSTAPDEKRAAHLTPGERGRGNGRYPAARARAANFGQSAAEKATKLIVSVSFTYGSKPIGIENNSTILASVISKDQDANSTQVLLNFGVVIPQMIGTLVSGPLDSLFGGGFPISEHPAHWIVGSFRGPSASDSDEPHLTLQLFSDQVHSLCQTSPATHIQLSLKRSDNLGSTGFSRIAVHLEKRSEIDLKRLRSSSLSKDESGTTIEARFTHFCKNDIRLDDNMLEQSTELFDESKNLLIANISALGNDTLDEAESVLVCICAILGEKV</sequence>
<organism evidence="6 7">
    <name type="scientific">Castilleja foliolosa</name>
    <dbReference type="NCBI Taxonomy" id="1961234"/>
    <lineage>
        <taxon>Eukaryota</taxon>
        <taxon>Viridiplantae</taxon>
        <taxon>Streptophyta</taxon>
        <taxon>Embryophyta</taxon>
        <taxon>Tracheophyta</taxon>
        <taxon>Spermatophyta</taxon>
        <taxon>Magnoliopsida</taxon>
        <taxon>eudicotyledons</taxon>
        <taxon>Gunneridae</taxon>
        <taxon>Pentapetalae</taxon>
        <taxon>asterids</taxon>
        <taxon>lamiids</taxon>
        <taxon>Lamiales</taxon>
        <taxon>Orobanchaceae</taxon>
        <taxon>Pedicularideae</taxon>
        <taxon>Castillejinae</taxon>
        <taxon>Castilleja</taxon>
    </lineage>
</organism>
<comment type="caution">
    <text evidence="6">The sequence shown here is derived from an EMBL/GenBank/DDBJ whole genome shotgun (WGS) entry which is preliminary data.</text>
</comment>
<comment type="cofactor">
    <cofactor evidence="1">
        <name>FAD</name>
        <dbReference type="ChEBI" id="CHEBI:57692"/>
    </cofactor>
</comment>
<evidence type="ECO:0000313" key="6">
    <source>
        <dbReference type="EMBL" id="KAL3633620.1"/>
    </source>
</evidence>
<dbReference type="Gene3D" id="3.50.50.60">
    <property type="entry name" value="FAD/NAD(P)-binding domain"/>
    <property type="match status" value="1"/>
</dbReference>
<protein>
    <recommendedName>
        <fullName evidence="5">FAD-dependent oxidoreductase 2 FAD-binding domain-containing protein</fullName>
    </recommendedName>
</protein>
<dbReference type="PANTHER" id="PTHR42716">
    <property type="entry name" value="L-ASPARTATE OXIDASE"/>
    <property type="match status" value="1"/>
</dbReference>
<feature type="domain" description="FAD-dependent oxidoreductase 2 FAD-binding" evidence="5">
    <location>
        <begin position="88"/>
        <end position="119"/>
    </location>
</feature>
<dbReference type="AlphaFoldDB" id="A0ABD3CUG4"/>
<dbReference type="PANTHER" id="PTHR42716:SF2">
    <property type="entry name" value="L-ASPARTATE OXIDASE, CHLOROPLASTIC"/>
    <property type="match status" value="1"/>
</dbReference>
<dbReference type="Proteomes" id="UP001632038">
    <property type="component" value="Unassembled WGS sequence"/>
</dbReference>
<dbReference type="InterPro" id="IPR036188">
    <property type="entry name" value="FAD/NAD-bd_sf"/>
</dbReference>
<proteinExistence type="predicted"/>
<dbReference type="Pfam" id="PF00890">
    <property type="entry name" value="FAD_binding_2"/>
    <property type="match status" value="1"/>
</dbReference>
<dbReference type="EMBL" id="JAVIJP010000029">
    <property type="protein sequence ID" value="KAL3633620.1"/>
    <property type="molecule type" value="Genomic_DNA"/>
</dbReference>
<accession>A0ABD3CUG4</accession>
<reference evidence="7" key="1">
    <citation type="journal article" date="2024" name="IScience">
        <title>Strigolactones Initiate the Formation of Haustorium-like Structures in Castilleja.</title>
        <authorList>
            <person name="Buerger M."/>
            <person name="Peterson D."/>
            <person name="Chory J."/>
        </authorList>
    </citation>
    <scope>NUCLEOTIDE SEQUENCE [LARGE SCALE GENOMIC DNA]</scope>
</reference>
<evidence type="ECO:0000256" key="3">
    <source>
        <dbReference type="ARBA" id="ARBA00022827"/>
    </source>
</evidence>
<keyword evidence="7" id="KW-1185">Reference proteome</keyword>
<gene>
    <name evidence="6" type="ORF">CASFOL_022382</name>
</gene>
<evidence type="ECO:0000259" key="5">
    <source>
        <dbReference type="Pfam" id="PF00890"/>
    </source>
</evidence>
<dbReference type="SUPFAM" id="SSF51905">
    <property type="entry name" value="FAD/NAD(P)-binding domain"/>
    <property type="match status" value="2"/>
</dbReference>
<evidence type="ECO:0000256" key="1">
    <source>
        <dbReference type="ARBA" id="ARBA00001974"/>
    </source>
</evidence>
<keyword evidence="3" id="KW-0274">FAD</keyword>
<dbReference type="GO" id="GO:0016491">
    <property type="term" value="F:oxidoreductase activity"/>
    <property type="evidence" value="ECO:0007669"/>
    <property type="project" value="UniProtKB-KW"/>
</dbReference>
<evidence type="ECO:0000256" key="2">
    <source>
        <dbReference type="ARBA" id="ARBA00022630"/>
    </source>
</evidence>
<keyword evidence="4" id="KW-0560">Oxidoreductase</keyword>
<dbReference type="InterPro" id="IPR005288">
    <property type="entry name" value="NadB"/>
</dbReference>
<name>A0ABD3CUG4_9LAMI</name>
<dbReference type="InterPro" id="IPR003953">
    <property type="entry name" value="FAD-dep_OxRdtase_2_FAD-bd"/>
</dbReference>
<evidence type="ECO:0000313" key="7">
    <source>
        <dbReference type="Proteomes" id="UP001632038"/>
    </source>
</evidence>